<dbReference type="EMBL" id="CAMXCT010002368">
    <property type="protein sequence ID" value="CAI3997665.1"/>
    <property type="molecule type" value="Genomic_DNA"/>
</dbReference>
<dbReference type="GO" id="GO:0006310">
    <property type="term" value="P:DNA recombination"/>
    <property type="evidence" value="ECO:0007669"/>
    <property type="project" value="InterPro"/>
</dbReference>
<dbReference type="GO" id="GO:0003677">
    <property type="term" value="F:DNA binding"/>
    <property type="evidence" value="ECO:0007669"/>
    <property type="project" value="InterPro"/>
</dbReference>
<accession>A0A9P1CTZ0</accession>
<name>A0A9P1CTZ0_9DINO</name>
<keyword evidence="3" id="KW-1185">Reference proteome</keyword>
<protein>
    <submittedName>
        <fullName evidence="1">Uncharacterized protein</fullName>
    </submittedName>
</protein>
<reference evidence="2" key="2">
    <citation type="submission" date="2024-04" db="EMBL/GenBank/DDBJ databases">
        <authorList>
            <person name="Chen Y."/>
            <person name="Shah S."/>
            <person name="Dougan E. K."/>
            <person name="Thang M."/>
            <person name="Chan C."/>
        </authorList>
    </citation>
    <scope>NUCLEOTIDE SEQUENCE [LARGE SCALE GENOMIC DNA]</scope>
</reference>
<dbReference type="OrthoDB" id="448595at2759"/>
<dbReference type="AlphaFoldDB" id="A0A9P1CTZ0"/>
<dbReference type="Gene3D" id="1.10.443.10">
    <property type="entry name" value="Intergrase catalytic core"/>
    <property type="match status" value="1"/>
</dbReference>
<proteinExistence type="predicted"/>
<dbReference type="InterPro" id="IPR013762">
    <property type="entry name" value="Integrase-like_cat_sf"/>
</dbReference>
<dbReference type="EMBL" id="CAMXCT030002368">
    <property type="protein sequence ID" value="CAL4784977.1"/>
    <property type="molecule type" value="Genomic_DNA"/>
</dbReference>
<evidence type="ECO:0000313" key="2">
    <source>
        <dbReference type="EMBL" id="CAL1151040.1"/>
    </source>
</evidence>
<organism evidence="1">
    <name type="scientific">Cladocopium goreaui</name>
    <dbReference type="NCBI Taxonomy" id="2562237"/>
    <lineage>
        <taxon>Eukaryota</taxon>
        <taxon>Sar</taxon>
        <taxon>Alveolata</taxon>
        <taxon>Dinophyceae</taxon>
        <taxon>Suessiales</taxon>
        <taxon>Symbiodiniaceae</taxon>
        <taxon>Cladocopium</taxon>
    </lineage>
</organism>
<dbReference type="GO" id="GO:0015074">
    <property type="term" value="P:DNA integration"/>
    <property type="evidence" value="ECO:0007669"/>
    <property type="project" value="InterPro"/>
</dbReference>
<gene>
    <name evidence="1" type="ORF">C1SCF055_LOCUS24024</name>
</gene>
<reference evidence="1" key="1">
    <citation type="submission" date="2022-10" db="EMBL/GenBank/DDBJ databases">
        <authorList>
            <person name="Chen Y."/>
            <person name="Dougan E. K."/>
            <person name="Chan C."/>
            <person name="Rhodes N."/>
            <person name="Thang M."/>
        </authorList>
    </citation>
    <scope>NUCLEOTIDE SEQUENCE</scope>
</reference>
<sequence>MARGIGRKLQVMKKQEKILTIQMGPQRQQSFDQLPLETSALDHSHKPQMAFEAMVDAIATECNAEIKLRGRLNDQIADATLRLQRRDKIQMPWDNLPHKRVWHSFSLEGQFKLPLLGRFDKLSSQPVDSIIEAKQTQWISDQPFAGKRLMASRFAQSDDALLSGALSKLRNIILFNPADSQLGRALVSKAGSLIAEDVLQKSLRDSVAGKAVSTIVKRVSDYNKFAHFLVTTCHRRPLCPDESSFYQYVCHMQQSGFGATAGATLLKAWSFFRYTFGVDAENQASLISGRVRGVVNSMFATKRKLTQAPPIPTDYVYKMELYMRTGKSSQVQTVVGFMLFCIYSCARFGDASRADPACLQFQHSTSSDLTLVEANLSEYKTATGERRAILLPLIALGCGLDAFSWSAEWRLARQRSGADGMAFLMCADDHNGEKWLPRRMTTAEGSFWLKDILVMLGMSADRAAAYSTHSLKATCLSWAAKAGSLTMQERLWLGHHESEESRMAITYARDALVGALIKLRMIVESIKSGLFDPDLSRVDRIAQATGLTVDPKTIAEKSQVEEEMEARLNADEMAKAAQLGESDVEDTGAVEANPISLPGEREALGRNPFPQVDLACCFKHRLSGIVHLISDTEKLSCGRKITCNLVPMKGDEDEPGQMEFCEQCRAVIGT</sequence>
<dbReference type="Proteomes" id="UP001152797">
    <property type="component" value="Unassembled WGS sequence"/>
</dbReference>
<evidence type="ECO:0000313" key="1">
    <source>
        <dbReference type="EMBL" id="CAI3997665.1"/>
    </source>
</evidence>
<comment type="caution">
    <text evidence="1">The sequence shown here is derived from an EMBL/GenBank/DDBJ whole genome shotgun (WGS) entry which is preliminary data.</text>
</comment>
<evidence type="ECO:0000313" key="3">
    <source>
        <dbReference type="Proteomes" id="UP001152797"/>
    </source>
</evidence>
<dbReference type="EMBL" id="CAMXCT020002368">
    <property type="protein sequence ID" value="CAL1151040.1"/>
    <property type="molecule type" value="Genomic_DNA"/>
</dbReference>